<keyword evidence="1" id="KW-0732">Signal</keyword>
<evidence type="ECO:0000313" key="3">
    <source>
        <dbReference type="Proteomes" id="UP000298714"/>
    </source>
</evidence>
<evidence type="ECO:0000256" key="1">
    <source>
        <dbReference type="SAM" id="SignalP"/>
    </source>
</evidence>
<gene>
    <name evidence="2" type="ORF">E6W36_02015</name>
</gene>
<dbReference type="Proteomes" id="UP000298714">
    <property type="component" value="Chromosome"/>
</dbReference>
<dbReference type="AlphaFoldDB" id="A0A4D7BTC3"/>
<dbReference type="RefSeq" id="WP_222873596.1">
    <property type="nucleotide sequence ID" value="NZ_CP039704.1"/>
</dbReference>
<organism evidence="2 3">
    <name type="scientific">Hankyongella ginsenosidimutans</name>
    <dbReference type="NCBI Taxonomy" id="1763828"/>
    <lineage>
        <taxon>Bacteria</taxon>
        <taxon>Pseudomonadati</taxon>
        <taxon>Pseudomonadota</taxon>
        <taxon>Alphaproteobacteria</taxon>
        <taxon>Sphingomonadales</taxon>
        <taxon>Sphingomonadaceae</taxon>
        <taxon>Hankyongella</taxon>
    </lineage>
</organism>
<feature type="signal peptide" evidence="1">
    <location>
        <begin position="1"/>
        <end position="25"/>
    </location>
</feature>
<evidence type="ECO:0000313" key="2">
    <source>
        <dbReference type="EMBL" id="QCI78829.1"/>
    </source>
</evidence>
<keyword evidence="3" id="KW-1185">Reference proteome</keyword>
<feature type="chain" id="PRO_5020967682" description="DUF2946 domain-containing protein" evidence="1">
    <location>
        <begin position="26"/>
        <end position="130"/>
    </location>
</feature>
<accession>A0A4D7BTC3</accession>
<dbReference type="KEGG" id="hgn:E6W36_02015"/>
<protein>
    <recommendedName>
        <fullName evidence="4">DUF2946 domain-containing protein</fullName>
    </recommendedName>
</protein>
<evidence type="ECO:0008006" key="4">
    <source>
        <dbReference type="Google" id="ProtNLM"/>
    </source>
</evidence>
<sequence>MMKMLRHLLLVGVLLGLFGNGVAVAAPCIMMTHGQSTATSDMPDCPMGLNCPDCAEKQGKSESDKSHPAGCMLMAGCSIAMAFKDVSSTQVSAITAAAPRFWMVAPRLAGRAVAPSPNHPHSLAEPNRRR</sequence>
<proteinExistence type="predicted"/>
<dbReference type="EMBL" id="CP039704">
    <property type="protein sequence ID" value="QCI78829.1"/>
    <property type="molecule type" value="Genomic_DNA"/>
</dbReference>
<name>A0A4D7BTC3_9SPHN</name>
<reference evidence="3" key="1">
    <citation type="submission" date="2019-04" db="EMBL/GenBank/DDBJ databases">
        <title>Complete genome sequence of Sphingomonas sp. W1-2-3.</title>
        <authorList>
            <person name="Im W.T."/>
        </authorList>
    </citation>
    <scope>NUCLEOTIDE SEQUENCE [LARGE SCALE GENOMIC DNA]</scope>
    <source>
        <strain evidence="3">W1-2-3</strain>
    </source>
</reference>